<dbReference type="AlphaFoldDB" id="A0A371CHP8"/>
<gene>
    <name evidence="2" type="ORF">OH76DRAFT_1490819</name>
</gene>
<dbReference type="EMBL" id="KZ857642">
    <property type="protein sequence ID" value="RDX39812.1"/>
    <property type="molecule type" value="Genomic_DNA"/>
</dbReference>
<accession>A0A371CHP8</accession>
<organism evidence="2 3">
    <name type="scientific">Lentinus brumalis</name>
    <dbReference type="NCBI Taxonomy" id="2498619"/>
    <lineage>
        <taxon>Eukaryota</taxon>
        <taxon>Fungi</taxon>
        <taxon>Dikarya</taxon>
        <taxon>Basidiomycota</taxon>
        <taxon>Agaricomycotina</taxon>
        <taxon>Agaricomycetes</taxon>
        <taxon>Polyporales</taxon>
        <taxon>Polyporaceae</taxon>
        <taxon>Lentinus</taxon>
    </lineage>
</organism>
<evidence type="ECO:0000313" key="2">
    <source>
        <dbReference type="EMBL" id="RDX39812.1"/>
    </source>
</evidence>
<dbReference type="Proteomes" id="UP000256964">
    <property type="component" value="Unassembled WGS sequence"/>
</dbReference>
<evidence type="ECO:0000256" key="1">
    <source>
        <dbReference type="SAM" id="MobiDB-lite"/>
    </source>
</evidence>
<feature type="region of interest" description="Disordered" evidence="1">
    <location>
        <begin position="243"/>
        <end position="265"/>
    </location>
</feature>
<sequence length="302" mass="33845">MSAPAAIPDHPPSSESHQPYFEDIWSAPDGTQVPAPLTRSPRDPSPDDNQFATVLGDFLMRNRHVQIYLRADTYFMEHGGAIGTVVLLVESPDRARGALTFLLPTINDPTHIPSSRPEGWMRIVHGPRGAELGISHGQRYLLLEIFVIYRAFAAGNHTFQDGDYMNFCRRLLQAAESLGAFEEADQKLRRITAWARRTLPAAIFDEPVVPFGFTMASIRDLNVISVAVERMLSRARTEWLRTRARPGMRRQPEPEPEPESADQAVLREAYYRPPSDDGLVVVVRMFDDDADGDDDIPDLGPL</sequence>
<dbReference type="OrthoDB" id="2756251at2759"/>
<protein>
    <submittedName>
        <fullName evidence="2">Uncharacterized protein</fullName>
    </submittedName>
</protein>
<reference evidence="2 3" key="1">
    <citation type="journal article" date="2018" name="Biotechnol. Biofuels">
        <title>Integrative visual omics of the white-rot fungus Polyporus brumalis exposes the biotechnological potential of its oxidative enzymes for delignifying raw plant biomass.</title>
        <authorList>
            <person name="Miyauchi S."/>
            <person name="Rancon A."/>
            <person name="Drula E."/>
            <person name="Hage H."/>
            <person name="Chaduli D."/>
            <person name="Favel A."/>
            <person name="Grisel S."/>
            <person name="Henrissat B."/>
            <person name="Herpoel-Gimbert I."/>
            <person name="Ruiz-Duenas F.J."/>
            <person name="Chevret D."/>
            <person name="Hainaut M."/>
            <person name="Lin J."/>
            <person name="Wang M."/>
            <person name="Pangilinan J."/>
            <person name="Lipzen A."/>
            <person name="Lesage-Meessen L."/>
            <person name="Navarro D."/>
            <person name="Riley R."/>
            <person name="Grigoriev I.V."/>
            <person name="Zhou S."/>
            <person name="Raouche S."/>
            <person name="Rosso M.N."/>
        </authorList>
    </citation>
    <scope>NUCLEOTIDE SEQUENCE [LARGE SCALE GENOMIC DNA]</scope>
    <source>
        <strain evidence="2 3">BRFM 1820</strain>
    </source>
</reference>
<evidence type="ECO:0000313" key="3">
    <source>
        <dbReference type="Proteomes" id="UP000256964"/>
    </source>
</evidence>
<feature type="region of interest" description="Disordered" evidence="1">
    <location>
        <begin position="1"/>
        <end position="49"/>
    </location>
</feature>
<keyword evidence="3" id="KW-1185">Reference proteome</keyword>
<proteinExistence type="predicted"/>
<name>A0A371CHP8_9APHY</name>